<accession>A0A5C3MPB3</accession>
<protein>
    <submittedName>
        <fullName evidence="1">Uncharacterized protein</fullName>
    </submittedName>
</protein>
<reference evidence="1 2" key="1">
    <citation type="journal article" date="2019" name="Nat. Ecol. Evol.">
        <title>Megaphylogeny resolves global patterns of mushroom evolution.</title>
        <authorList>
            <person name="Varga T."/>
            <person name="Krizsan K."/>
            <person name="Foldi C."/>
            <person name="Dima B."/>
            <person name="Sanchez-Garcia M."/>
            <person name="Sanchez-Ramirez S."/>
            <person name="Szollosi G.J."/>
            <person name="Szarkandi J.G."/>
            <person name="Papp V."/>
            <person name="Albert L."/>
            <person name="Andreopoulos W."/>
            <person name="Angelini C."/>
            <person name="Antonin V."/>
            <person name="Barry K.W."/>
            <person name="Bougher N.L."/>
            <person name="Buchanan P."/>
            <person name="Buyck B."/>
            <person name="Bense V."/>
            <person name="Catcheside P."/>
            <person name="Chovatia M."/>
            <person name="Cooper J."/>
            <person name="Damon W."/>
            <person name="Desjardin D."/>
            <person name="Finy P."/>
            <person name="Geml J."/>
            <person name="Haridas S."/>
            <person name="Hughes K."/>
            <person name="Justo A."/>
            <person name="Karasinski D."/>
            <person name="Kautmanova I."/>
            <person name="Kiss B."/>
            <person name="Kocsube S."/>
            <person name="Kotiranta H."/>
            <person name="LaButti K.M."/>
            <person name="Lechner B.E."/>
            <person name="Liimatainen K."/>
            <person name="Lipzen A."/>
            <person name="Lukacs Z."/>
            <person name="Mihaltcheva S."/>
            <person name="Morgado L.N."/>
            <person name="Niskanen T."/>
            <person name="Noordeloos M.E."/>
            <person name="Ohm R.A."/>
            <person name="Ortiz-Santana B."/>
            <person name="Ovrebo C."/>
            <person name="Racz N."/>
            <person name="Riley R."/>
            <person name="Savchenko A."/>
            <person name="Shiryaev A."/>
            <person name="Soop K."/>
            <person name="Spirin V."/>
            <person name="Szebenyi C."/>
            <person name="Tomsovsky M."/>
            <person name="Tulloss R.E."/>
            <person name="Uehling J."/>
            <person name="Grigoriev I.V."/>
            <person name="Vagvolgyi C."/>
            <person name="Papp T."/>
            <person name="Martin F.M."/>
            <person name="Miettinen O."/>
            <person name="Hibbett D.S."/>
            <person name="Nagy L.G."/>
        </authorList>
    </citation>
    <scope>NUCLEOTIDE SEQUENCE [LARGE SCALE GENOMIC DNA]</scope>
    <source>
        <strain evidence="1 2">OMC1185</strain>
    </source>
</reference>
<evidence type="ECO:0000313" key="2">
    <source>
        <dbReference type="Proteomes" id="UP000305948"/>
    </source>
</evidence>
<organism evidence="1 2">
    <name type="scientific">Heliocybe sulcata</name>
    <dbReference type="NCBI Taxonomy" id="5364"/>
    <lineage>
        <taxon>Eukaryota</taxon>
        <taxon>Fungi</taxon>
        <taxon>Dikarya</taxon>
        <taxon>Basidiomycota</taxon>
        <taxon>Agaricomycotina</taxon>
        <taxon>Agaricomycetes</taxon>
        <taxon>Gloeophyllales</taxon>
        <taxon>Gloeophyllaceae</taxon>
        <taxon>Heliocybe</taxon>
    </lineage>
</organism>
<keyword evidence="2" id="KW-1185">Reference proteome</keyword>
<dbReference type="Proteomes" id="UP000305948">
    <property type="component" value="Unassembled WGS sequence"/>
</dbReference>
<gene>
    <name evidence="1" type="ORF">OE88DRAFT_1648115</name>
</gene>
<proteinExistence type="predicted"/>
<name>A0A5C3MPB3_9AGAM</name>
<sequence>MQSRFLSFRAVQMSARELRNTGWHCGHGKAGTMHKALHIKRLDDLRLLGRNELASLRVTQTSCARCDIQISTPPSLAVRPSPGPVTPYHIGQCSRQMRNEFVAGINLLVNVLKPNAIATIRSYSVHPYSYFPGLTIASVSSWRFYRDTGLLSSAQPAQSGKPMTKVRLFRTRLLQSLRRFSRIVDVQEPFDVTIVT</sequence>
<dbReference type="AlphaFoldDB" id="A0A5C3MPB3"/>
<dbReference type="EMBL" id="ML213525">
    <property type="protein sequence ID" value="TFK47249.1"/>
    <property type="molecule type" value="Genomic_DNA"/>
</dbReference>
<evidence type="ECO:0000313" key="1">
    <source>
        <dbReference type="EMBL" id="TFK47249.1"/>
    </source>
</evidence>